<evidence type="ECO:0000313" key="2">
    <source>
        <dbReference type="EMBL" id="VTR92847.1"/>
    </source>
</evidence>
<evidence type="ECO:0000256" key="1">
    <source>
        <dbReference type="SAM" id="MobiDB-lite"/>
    </source>
</evidence>
<dbReference type="EMBL" id="LR593886">
    <property type="protein sequence ID" value="VTR92847.1"/>
    <property type="molecule type" value="Genomic_DNA"/>
</dbReference>
<dbReference type="RefSeq" id="WP_162667658.1">
    <property type="nucleotide sequence ID" value="NZ_LR593886.1"/>
</dbReference>
<gene>
    <name evidence="2" type="ORF">SOIL9_48670</name>
</gene>
<sequence length="88" mass="9361">MPRKNTNTKRGFAAMDEDERREVARRGGKHPTGDKPRRTAPGAATSTKTKVSPRTNKHPVEGLVEQVVGAGHRETNAGTGAVATRTGS</sequence>
<organism evidence="2 3">
    <name type="scientific">Gemmata massiliana</name>
    <dbReference type="NCBI Taxonomy" id="1210884"/>
    <lineage>
        <taxon>Bacteria</taxon>
        <taxon>Pseudomonadati</taxon>
        <taxon>Planctomycetota</taxon>
        <taxon>Planctomycetia</taxon>
        <taxon>Gemmatales</taxon>
        <taxon>Gemmataceae</taxon>
        <taxon>Gemmata</taxon>
    </lineage>
</organism>
<evidence type="ECO:0000313" key="3">
    <source>
        <dbReference type="Proteomes" id="UP000464178"/>
    </source>
</evidence>
<proteinExistence type="predicted"/>
<feature type="region of interest" description="Disordered" evidence="1">
    <location>
        <begin position="1"/>
        <end position="88"/>
    </location>
</feature>
<dbReference type="Proteomes" id="UP000464178">
    <property type="component" value="Chromosome"/>
</dbReference>
<accession>A0A6P2CW64</accession>
<reference evidence="2 3" key="1">
    <citation type="submission" date="2019-05" db="EMBL/GenBank/DDBJ databases">
        <authorList>
            <consortium name="Science for Life Laboratories"/>
        </authorList>
    </citation>
    <scope>NUCLEOTIDE SEQUENCE [LARGE SCALE GENOMIC DNA]</scope>
    <source>
        <strain evidence="2">Soil9</strain>
    </source>
</reference>
<protein>
    <submittedName>
        <fullName evidence="2">: KGG</fullName>
    </submittedName>
</protein>
<keyword evidence="3" id="KW-1185">Reference proteome</keyword>
<dbReference type="KEGG" id="gms:SOIL9_48670"/>
<name>A0A6P2CW64_9BACT</name>
<dbReference type="AlphaFoldDB" id="A0A6P2CW64"/>
<feature type="compositionally biased region" description="Basic and acidic residues" evidence="1">
    <location>
        <begin position="18"/>
        <end position="37"/>
    </location>
</feature>
<feature type="compositionally biased region" description="Polar residues" evidence="1">
    <location>
        <begin position="44"/>
        <end position="54"/>
    </location>
</feature>